<keyword evidence="2" id="KW-0288">FMN</keyword>
<dbReference type="InterPro" id="IPR019921">
    <property type="entry name" value="Lucif-like_OxRdtase_Rv2161c"/>
</dbReference>
<reference evidence="6" key="1">
    <citation type="submission" date="2014-05" db="EMBL/GenBank/DDBJ databases">
        <authorList>
            <person name="Horn Fabian"/>
        </authorList>
    </citation>
    <scope>NUCLEOTIDE SEQUENCE</scope>
</reference>
<evidence type="ECO:0000259" key="5">
    <source>
        <dbReference type="Pfam" id="PF00296"/>
    </source>
</evidence>
<keyword evidence="1" id="KW-0285">Flavoprotein</keyword>
<evidence type="ECO:0000256" key="3">
    <source>
        <dbReference type="ARBA" id="ARBA00023002"/>
    </source>
</evidence>
<keyword evidence="8" id="KW-1185">Reference proteome</keyword>
<accession>A0A061A5W4</accession>
<dbReference type="InterPro" id="IPR050172">
    <property type="entry name" value="SsuD_RutA_monooxygenase"/>
</dbReference>
<dbReference type="SUPFAM" id="SSF51679">
    <property type="entry name" value="Bacterial luciferase-like"/>
    <property type="match status" value="1"/>
</dbReference>
<proteinExistence type="predicted"/>
<evidence type="ECO:0000256" key="1">
    <source>
        <dbReference type="ARBA" id="ARBA00022630"/>
    </source>
</evidence>
<keyword evidence="3" id="KW-0560">Oxidoreductase</keyword>
<organism evidence="6">
    <name type="scientific">Streptomyces iranensis</name>
    <dbReference type="NCBI Taxonomy" id="576784"/>
    <lineage>
        <taxon>Bacteria</taxon>
        <taxon>Bacillati</taxon>
        <taxon>Actinomycetota</taxon>
        <taxon>Actinomycetes</taxon>
        <taxon>Kitasatosporales</taxon>
        <taxon>Streptomycetaceae</taxon>
        <taxon>Streptomyces</taxon>
        <taxon>Streptomyces violaceusniger group</taxon>
    </lineage>
</organism>
<evidence type="ECO:0000256" key="2">
    <source>
        <dbReference type="ARBA" id="ARBA00022643"/>
    </source>
</evidence>
<keyword evidence="4" id="KW-0503">Monooxygenase</keyword>
<dbReference type="Gene3D" id="3.20.20.30">
    <property type="entry name" value="Luciferase-like domain"/>
    <property type="match status" value="1"/>
</dbReference>
<dbReference type="RefSeq" id="WP_044582700.1">
    <property type="nucleotide sequence ID" value="NZ_BAABDR010000100.1"/>
</dbReference>
<dbReference type="GO" id="GO:0046306">
    <property type="term" value="P:alkanesulfonate catabolic process"/>
    <property type="evidence" value="ECO:0007669"/>
    <property type="project" value="TreeGrafter"/>
</dbReference>
<evidence type="ECO:0000313" key="6">
    <source>
        <dbReference type="EMBL" id="CDR18210.1"/>
    </source>
</evidence>
<evidence type="ECO:0000313" key="7">
    <source>
        <dbReference type="EMBL" id="MBP2067652.1"/>
    </source>
</evidence>
<reference evidence="7 8" key="2">
    <citation type="submission" date="2021-03" db="EMBL/GenBank/DDBJ databases">
        <title>Genomic Encyclopedia of Type Strains, Phase IV (KMG-IV): sequencing the most valuable type-strain genomes for metagenomic binning, comparative biology and taxonomic classification.</title>
        <authorList>
            <person name="Goeker M."/>
        </authorList>
    </citation>
    <scope>NUCLEOTIDE SEQUENCE [LARGE SCALE GENOMIC DNA]</scope>
    <source>
        <strain evidence="7 8">DSM 41954</strain>
    </source>
</reference>
<sequence length="292" mass="32017">MKFAVTYNGGQSGDDPDQLVAYARHAEACGFEGLYLPERLVLFPGAKLHNFEVSLSRPFLDPLDTLAYVAAATQRLKLGTGVLLLPYRHPVVLAKQLATIDVLSRGRMRLLTVGLGLLPQDASATGIDFRTRGRRADEAIDALRLLWSGGEEGVSFRGEFFSFDNLVQSPKPYQARTLPIHVGGSSQRAARRAGLRGDGYFAGGALALQERTAQWKVVRAAAKEGGRDPDRLEYTRWAGINMTDEELSELAAQGVTRVVVSATAEDPNEQHDELSRFAERFIVEDTNIETEA</sequence>
<dbReference type="EMBL" id="LK022849">
    <property type="protein sequence ID" value="CDR18210.1"/>
    <property type="molecule type" value="Genomic_DNA"/>
</dbReference>
<evidence type="ECO:0000256" key="4">
    <source>
        <dbReference type="ARBA" id="ARBA00023033"/>
    </source>
</evidence>
<protein>
    <submittedName>
        <fullName evidence="6 7">Oxidoreductase</fullName>
    </submittedName>
</protein>
<dbReference type="HOGENOM" id="CLU_027853_7_0_11"/>
<dbReference type="Pfam" id="PF00296">
    <property type="entry name" value="Bac_luciferase"/>
    <property type="match status" value="1"/>
</dbReference>
<name>A0A061A5W4_9ACTN</name>
<feature type="domain" description="Luciferase-like" evidence="5">
    <location>
        <begin position="10"/>
        <end position="256"/>
    </location>
</feature>
<dbReference type="GO" id="GO:0008726">
    <property type="term" value="F:alkanesulfonate monooxygenase activity"/>
    <property type="evidence" value="ECO:0007669"/>
    <property type="project" value="TreeGrafter"/>
</dbReference>
<dbReference type="NCBIfam" id="TIGR03619">
    <property type="entry name" value="F420_Rv2161c"/>
    <property type="match status" value="1"/>
</dbReference>
<dbReference type="AlphaFoldDB" id="A0A061A5W4"/>
<dbReference type="InterPro" id="IPR011251">
    <property type="entry name" value="Luciferase-like_dom"/>
</dbReference>
<dbReference type="InterPro" id="IPR036661">
    <property type="entry name" value="Luciferase-like_sf"/>
</dbReference>
<dbReference type="PANTHER" id="PTHR42847:SF4">
    <property type="entry name" value="ALKANESULFONATE MONOOXYGENASE-RELATED"/>
    <property type="match status" value="1"/>
</dbReference>
<dbReference type="PANTHER" id="PTHR42847">
    <property type="entry name" value="ALKANESULFONATE MONOOXYGENASE"/>
    <property type="match status" value="1"/>
</dbReference>
<gene>
    <name evidence="7" type="ORF">J2Z30_008719</name>
    <name evidence="6" type="ORF">SIRAN103</name>
</gene>
<evidence type="ECO:0000313" key="8">
    <source>
        <dbReference type="Proteomes" id="UP000756710"/>
    </source>
</evidence>
<dbReference type="Proteomes" id="UP000756710">
    <property type="component" value="Unassembled WGS sequence"/>
</dbReference>
<dbReference type="EMBL" id="JAGGLR010000032">
    <property type="protein sequence ID" value="MBP2067652.1"/>
    <property type="molecule type" value="Genomic_DNA"/>
</dbReference>